<feature type="chain" id="PRO_5043475108" description="Pectinesterase inhibitor domain-containing protein" evidence="1">
    <location>
        <begin position="25"/>
        <end position="178"/>
    </location>
</feature>
<dbReference type="InterPro" id="IPR035513">
    <property type="entry name" value="Invertase/methylesterase_inhib"/>
</dbReference>
<feature type="signal peptide" evidence="1">
    <location>
        <begin position="1"/>
        <end position="24"/>
    </location>
</feature>
<comment type="caution">
    <text evidence="2">The sequence shown here is derived from an EMBL/GenBank/DDBJ whole genome shotgun (WGS) entry which is preliminary data.</text>
</comment>
<evidence type="ECO:0000256" key="1">
    <source>
        <dbReference type="SAM" id="SignalP"/>
    </source>
</evidence>
<keyword evidence="3" id="KW-1185">Reference proteome</keyword>
<dbReference type="Gene3D" id="1.20.140.40">
    <property type="entry name" value="Invertase/pectin methylesterase inhibitor family protein"/>
    <property type="match status" value="1"/>
</dbReference>
<gene>
    <name evidence="2" type="ORF">RND81_02G008700</name>
</gene>
<dbReference type="Proteomes" id="UP001443914">
    <property type="component" value="Unassembled WGS sequence"/>
</dbReference>
<evidence type="ECO:0008006" key="4">
    <source>
        <dbReference type="Google" id="ProtNLM"/>
    </source>
</evidence>
<dbReference type="EMBL" id="JBDFQZ010000002">
    <property type="protein sequence ID" value="KAK9747684.1"/>
    <property type="molecule type" value="Genomic_DNA"/>
</dbReference>
<dbReference type="SUPFAM" id="SSF101148">
    <property type="entry name" value="Plant invertase/pectin methylesterase inhibitor"/>
    <property type="match status" value="1"/>
</dbReference>
<evidence type="ECO:0000313" key="3">
    <source>
        <dbReference type="Proteomes" id="UP001443914"/>
    </source>
</evidence>
<organism evidence="2 3">
    <name type="scientific">Saponaria officinalis</name>
    <name type="common">Common soapwort</name>
    <name type="synonym">Lychnis saponaria</name>
    <dbReference type="NCBI Taxonomy" id="3572"/>
    <lineage>
        <taxon>Eukaryota</taxon>
        <taxon>Viridiplantae</taxon>
        <taxon>Streptophyta</taxon>
        <taxon>Embryophyta</taxon>
        <taxon>Tracheophyta</taxon>
        <taxon>Spermatophyta</taxon>
        <taxon>Magnoliopsida</taxon>
        <taxon>eudicotyledons</taxon>
        <taxon>Gunneridae</taxon>
        <taxon>Pentapetalae</taxon>
        <taxon>Caryophyllales</taxon>
        <taxon>Caryophyllaceae</taxon>
        <taxon>Caryophylleae</taxon>
        <taxon>Saponaria</taxon>
    </lineage>
</organism>
<accession>A0AAW1MSE5</accession>
<protein>
    <recommendedName>
        <fullName evidence="4">Pectinesterase inhibitor domain-containing protein</fullName>
    </recommendedName>
</protein>
<sequence length="178" mass="19805">MSSFKCTIIIVIISLSIFSPFVNSDNDQQIDKLCGATFAPTVCASCIKSKIGPNITDVNIIASMLQCADDDANKLYYDTRKIVDDILTDDTVRYALQFCRALFNNVLMNGGKLRQLISDGKIDDAKSSIDGFIFQKLEQCNQIIKQYGITIPPKVFSGMFTVESDYKISFQLMSSVHV</sequence>
<keyword evidence="1" id="KW-0732">Signal</keyword>
<proteinExistence type="predicted"/>
<reference evidence="2" key="1">
    <citation type="submission" date="2024-03" db="EMBL/GenBank/DDBJ databases">
        <title>WGS assembly of Saponaria officinalis var. Norfolk2.</title>
        <authorList>
            <person name="Jenkins J."/>
            <person name="Shu S."/>
            <person name="Grimwood J."/>
            <person name="Barry K."/>
            <person name="Goodstein D."/>
            <person name="Schmutz J."/>
            <person name="Leebens-Mack J."/>
            <person name="Osbourn A."/>
        </authorList>
    </citation>
    <scope>NUCLEOTIDE SEQUENCE [LARGE SCALE GENOMIC DNA]</scope>
    <source>
        <strain evidence="2">JIC</strain>
    </source>
</reference>
<name>A0AAW1MSE5_SAPOF</name>
<dbReference type="AlphaFoldDB" id="A0AAW1MSE5"/>
<evidence type="ECO:0000313" key="2">
    <source>
        <dbReference type="EMBL" id="KAK9747684.1"/>
    </source>
</evidence>